<accession>A0A9Q1JIP4</accession>
<evidence type="ECO:0000256" key="2">
    <source>
        <dbReference type="ARBA" id="ARBA00022478"/>
    </source>
</evidence>
<dbReference type="Gene3D" id="3.30.1490.120">
    <property type="entry name" value="RNA polymerase Rpb7-like, N-terminal domain"/>
    <property type="match status" value="1"/>
</dbReference>
<comment type="subcellular location">
    <subcellularLocation>
        <location evidence="1 4">Nucleus</location>
    </subcellularLocation>
</comment>
<sequence>MPPVSKPSSAHPDILDLPELAFPPLPVEPGRHSTQTTRLLRQSPSLRYSGERVERIREGMVALSLLEHKLWLPASKLGLPLEDAIRGELESIFLDKVITKLDFCVSIYDIKSIDGGFILPNEGSPTYMVVFRVIMFRPYVGEVISAKLKESNTNGLHCKKYPYI</sequence>
<evidence type="ECO:0000256" key="3">
    <source>
        <dbReference type="ARBA" id="ARBA00023163"/>
    </source>
</evidence>
<dbReference type="OrthoDB" id="10256606at2759"/>
<evidence type="ECO:0000313" key="6">
    <source>
        <dbReference type="EMBL" id="KAJ8420438.1"/>
    </source>
</evidence>
<comment type="function">
    <text evidence="4">DNA-dependent RNA polymerase which catalyzes the transcription of DNA into RNA using the four ribonucleoside triphosphates as substrates.</text>
</comment>
<feature type="domain" description="RNA polymerase Rpb7-like N-terminal" evidence="5">
    <location>
        <begin position="70"/>
        <end position="123"/>
    </location>
</feature>
<dbReference type="InterPro" id="IPR005576">
    <property type="entry name" value="Rpb7-like_N"/>
</dbReference>
<dbReference type="PANTHER" id="PTHR12709:SF1">
    <property type="entry name" value="DNA-DIRECTED RNA POLYMERASE III SUBUNIT RPC8"/>
    <property type="match status" value="1"/>
</dbReference>
<keyword evidence="3 4" id="KW-0804">Transcription</keyword>
<dbReference type="PANTHER" id="PTHR12709">
    <property type="entry name" value="DNA-DIRECTED RNA POLYMERASE II, III"/>
    <property type="match status" value="1"/>
</dbReference>
<comment type="caution">
    <text evidence="6">The sequence shown here is derived from an EMBL/GenBank/DDBJ whole genome shotgun (WGS) entry which is preliminary data.</text>
</comment>
<dbReference type="EMBL" id="JAKOGI010003433">
    <property type="protein sequence ID" value="KAJ8420438.1"/>
    <property type="molecule type" value="Genomic_DNA"/>
</dbReference>
<evidence type="ECO:0000313" key="7">
    <source>
        <dbReference type="Proteomes" id="UP001153076"/>
    </source>
</evidence>
<evidence type="ECO:0000259" key="5">
    <source>
        <dbReference type="Pfam" id="PF03876"/>
    </source>
</evidence>
<evidence type="ECO:0000256" key="1">
    <source>
        <dbReference type="ARBA" id="ARBA00004123"/>
    </source>
</evidence>
<proteinExistence type="predicted"/>
<dbReference type="SUPFAM" id="SSF88798">
    <property type="entry name" value="N-terminal, heterodimerisation domain of RBP7 (RpoE)"/>
    <property type="match status" value="1"/>
</dbReference>
<reference evidence="6" key="1">
    <citation type="submission" date="2022-04" db="EMBL/GenBank/DDBJ databases">
        <title>Carnegiea gigantea Genome sequencing and assembly v2.</title>
        <authorList>
            <person name="Copetti D."/>
            <person name="Sanderson M.J."/>
            <person name="Burquez A."/>
            <person name="Wojciechowski M.F."/>
        </authorList>
    </citation>
    <scope>NUCLEOTIDE SEQUENCE</scope>
    <source>
        <strain evidence="6">SGP5-SGP5p</strain>
        <tissue evidence="6">Aerial part</tissue>
    </source>
</reference>
<keyword evidence="7" id="KW-1185">Reference proteome</keyword>
<dbReference type="Pfam" id="PF03876">
    <property type="entry name" value="SHS2_Rpb7-N"/>
    <property type="match status" value="1"/>
</dbReference>
<protein>
    <recommendedName>
        <fullName evidence="4">DNA-directed RNA polymerase subunit</fullName>
    </recommendedName>
</protein>
<dbReference type="InterPro" id="IPR036898">
    <property type="entry name" value="RNA_pol_Rpb7-like_N_sf"/>
</dbReference>
<dbReference type="InterPro" id="IPR045113">
    <property type="entry name" value="Rpb7-like"/>
</dbReference>
<dbReference type="Proteomes" id="UP001153076">
    <property type="component" value="Unassembled WGS sequence"/>
</dbReference>
<evidence type="ECO:0000256" key="4">
    <source>
        <dbReference type="RuleBase" id="RU369086"/>
    </source>
</evidence>
<name>A0A9Q1JIP4_9CARY</name>
<gene>
    <name evidence="6" type="ORF">Cgig2_007195</name>
</gene>
<dbReference type="AlphaFoldDB" id="A0A9Q1JIP4"/>
<organism evidence="6 7">
    <name type="scientific">Carnegiea gigantea</name>
    <dbReference type="NCBI Taxonomy" id="171969"/>
    <lineage>
        <taxon>Eukaryota</taxon>
        <taxon>Viridiplantae</taxon>
        <taxon>Streptophyta</taxon>
        <taxon>Embryophyta</taxon>
        <taxon>Tracheophyta</taxon>
        <taxon>Spermatophyta</taxon>
        <taxon>Magnoliopsida</taxon>
        <taxon>eudicotyledons</taxon>
        <taxon>Gunneridae</taxon>
        <taxon>Pentapetalae</taxon>
        <taxon>Caryophyllales</taxon>
        <taxon>Cactineae</taxon>
        <taxon>Cactaceae</taxon>
        <taxon>Cactoideae</taxon>
        <taxon>Echinocereeae</taxon>
        <taxon>Carnegiea</taxon>
    </lineage>
</organism>
<dbReference type="GO" id="GO:0005666">
    <property type="term" value="C:RNA polymerase III complex"/>
    <property type="evidence" value="ECO:0007669"/>
    <property type="project" value="TreeGrafter"/>
</dbReference>
<keyword evidence="2 4" id="KW-0240">DNA-directed RNA polymerase</keyword>
<dbReference type="GO" id="GO:0006384">
    <property type="term" value="P:transcription initiation at RNA polymerase III promoter"/>
    <property type="evidence" value="ECO:0007669"/>
    <property type="project" value="TreeGrafter"/>
</dbReference>
<keyword evidence="4" id="KW-0539">Nucleus</keyword>